<accession>A0AA86RW37</accession>
<protein>
    <submittedName>
        <fullName evidence="1">Uncharacterized protein</fullName>
    </submittedName>
</protein>
<reference evidence="1" key="1">
    <citation type="submission" date="2023-10" db="EMBL/GenBank/DDBJ databases">
        <authorList>
            <person name="Domelevo Entfellner J.-B."/>
        </authorList>
    </citation>
    <scope>NUCLEOTIDE SEQUENCE</scope>
</reference>
<gene>
    <name evidence="1" type="ORF">AYBTSS11_LOCUS1031</name>
</gene>
<dbReference type="Gramene" id="rna-AYBTSS11_LOCUS1031">
    <property type="protein sequence ID" value="CAJ1816299.1"/>
    <property type="gene ID" value="gene-AYBTSS11_LOCUS1031"/>
</dbReference>
<sequence length="93" mass="10782">MKLATDIEIYLLCNDLSELQDNPIKVTSCHTFDIFSERNGLKLEDRWIRKIGRGFQFHLIHPNVAIVMGCLKSKKHIFRVLLGGAPQRWSTEE</sequence>
<dbReference type="AlphaFoldDB" id="A0AA86RW37"/>
<proteinExistence type="predicted"/>
<evidence type="ECO:0000313" key="1">
    <source>
        <dbReference type="EMBL" id="CAJ1816299.1"/>
    </source>
</evidence>
<organism evidence="1 2">
    <name type="scientific">Sphenostylis stenocarpa</name>
    <dbReference type="NCBI Taxonomy" id="92480"/>
    <lineage>
        <taxon>Eukaryota</taxon>
        <taxon>Viridiplantae</taxon>
        <taxon>Streptophyta</taxon>
        <taxon>Embryophyta</taxon>
        <taxon>Tracheophyta</taxon>
        <taxon>Spermatophyta</taxon>
        <taxon>Magnoliopsida</taxon>
        <taxon>eudicotyledons</taxon>
        <taxon>Gunneridae</taxon>
        <taxon>Pentapetalae</taxon>
        <taxon>rosids</taxon>
        <taxon>fabids</taxon>
        <taxon>Fabales</taxon>
        <taxon>Fabaceae</taxon>
        <taxon>Papilionoideae</taxon>
        <taxon>50 kb inversion clade</taxon>
        <taxon>NPAAA clade</taxon>
        <taxon>indigoferoid/millettioid clade</taxon>
        <taxon>Phaseoleae</taxon>
        <taxon>Sphenostylis</taxon>
    </lineage>
</organism>
<dbReference type="EMBL" id="OY731398">
    <property type="protein sequence ID" value="CAJ1816299.1"/>
    <property type="molecule type" value="Genomic_DNA"/>
</dbReference>
<name>A0AA86RW37_9FABA</name>
<dbReference type="Proteomes" id="UP001189624">
    <property type="component" value="Chromosome 1"/>
</dbReference>
<keyword evidence="2" id="KW-1185">Reference proteome</keyword>
<evidence type="ECO:0000313" key="2">
    <source>
        <dbReference type="Proteomes" id="UP001189624"/>
    </source>
</evidence>